<evidence type="ECO:0000313" key="1">
    <source>
        <dbReference type="EnsemblMetazoa" id="ADIR014458-PA"/>
    </source>
</evidence>
<keyword evidence="2" id="KW-1185">Reference proteome</keyword>
<reference evidence="2" key="1">
    <citation type="submission" date="2013-03" db="EMBL/GenBank/DDBJ databases">
        <title>The Genome Sequence of Anopheles dirus WRAIR2.</title>
        <authorList>
            <consortium name="The Broad Institute Genomics Platform"/>
            <person name="Neafsey D.E."/>
            <person name="Walton C."/>
            <person name="Walker B."/>
            <person name="Young S.K."/>
            <person name="Zeng Q."/>
            <person name="Gargeya S."/>
            <person name="Fitzgerald M."/>
            <person name="Haas B."/>
            <person name="Abouelleil A."/>
            <person name="Allen A.W."/>
            <person name="Alvarado L."/>
            <person name="Arachchi H.M."/>
            <person name="Berlin A.M."/>
            <person name="Chapman S.B."/>
            <person name="Gainer-Dewar J."/>
            <person name="Goldberg J."/>
            <person name="Griggs A."/>
            <person name="Gujja S."/>
            <person name="Hansen M."/>
            <person name="Howarth C."/>
            <person name="Imamovic A."/>
            <person name="Ireland A."/>
            <person name="Larimer J."/>
            <person name="McCowan C."/>
            <person name="Murphy C."/>
            <person name="Pearson M."/>
            <person name="Poon T.W."/>
            <person name="Priest M."/>
            <person name="Roberts A."/>
            <person name="Saif S."/>
            <person name="Shea T."/>
            <person name="Sisk P."/>
            <person name="Sykes S."/>
            <person name="Wortman J."/>
            <person name="Nusbaum C."/>
            <person name="Birren B."/>
        </authorList>
    </citation>
    <scope>NUCLEOTIDE SEQUENCE [LARGE SCALE GENOMIC DNA]</scope>
    <source>
        <strain evidence="2">WRAIR2</strain>
    </source>
</reference>
<sequence>MAAQRLTARVTVSIVCVYRCLVPTRLETGSGSSIVSTVARRTAMVN</sequence>
<protein>
    <submittedName>
        <fullName evidence="1">Uncharacterized protein</fullName>
    </submittedName>
</protein>
<dbReference type="AlphaFoldDB" id="A0A182NX67"/>
<dbReference type="VEuPathDB" id="VectorBase:ADIR014458"/>
<name>A0A182NX67_9DIPT</name>
<dbReference type="Proteomes" id="UP000075884">
    <property type="component" value="Unassembled WGS sequence"/>
</dbReference>
<dbReference type="EnsemblMetazoa" id="ADIR014458-RA">
    <property type="protein sequence ID" value="ADIR014458-PA"/>
    <property type="gene ID" value="ADIR014458"/>
</dbReference>
<accession>A0A182NX67</accession>
<reference evidence="1" key="2">
    <citation type="submission" date="2020-05" db="UniProtKB">
        <authorList>
            <consortium name="EnsemblMetazoa"/>
        </authorList>
    </citation>
    <scope>IDENTIFICATION</scope>
    <source>
        <strain evidence="1">WRAIR2</strain>
    </source>
</reference>
<organism evidence="1 2">
    <name type="scientific">Anopheles dirus</name>
    <dbReference type="NCBI Taxonomy" id="7168"/>
    <lineage>
        <taxon>Eukaryota</taxon>
        <taxon>Metazoa</taxon>
        <taxon>Ecdysozoa</taxon>
        <taxon>Arthropoda</taxon>
        <taxon>Hexapoda</taxon>
        <taxon>Insecta</taxon>
        <taxon>Pterygota</taxon>
        <taxon>Neoptera</taxon>
        <taxon>Endopterygota</taxon>
        <taxon>Diptera</taxon>
        <taxon>Nematocera</taxon>
        <taxon>Culicoidea</taxon>
        <taxon>Culicidae</taxon>
        <taxon>Anophelinae</taxon>
        <taxon>Anopheles</taxon>
    </lineage>
</organism>
<proteinExistence type="predicted"/>
<evidence type="ECO:0000313" key="2">
    <source>
        <dbReference type="Proteomes" id="UP000075884"/>
    </source>
</evidence>